<feature type="region of interest" description="Disordered" evidence="2">
    <location>
        <begin position="397"/>
        <end position="507"/>
    </location>
</feature>
<feature type="coiled-coil region" evidence="1">
    <location>
        <begin position="187"/>
        <end position="222"/>
    </location>
</feature>
<gene>
    <name evidence="3" type="ORF">E3D37_42685</name>
</gene>
<feature type="compositionally biased region" description="Polar residues" evidence="2">
    <location>
        <begin position="7"/>
        <end position="18"/>
    </location>
</feature>
<evidence type="ECO:0000256" key="1">
    <source>
        <dbReference type="SAM" id="Coils"/>
    </source>
</evidence>
<dbReference type="AlphaFoldDB" id="A0AAX2RB51"/>
<reference evidence="3 4" key="1">
    <citation type="submission" date="2019-03" db="EMBL/GenBank/DDBJ databases">
        <title>Burkholderia cepacia outbreak.</title>
        <authorList>
            <person name="Farzana R."/>
            <person name="Walsh T.R."/>
        </authorList>
    </citation>
    <scope>NUCLEOTIDE SEQUENCE [LARGE SCALE GENOMIC DNA]</scope>
    <source>
        <strain evidence="4">d13</strain>
    </source>
</reference>
<dbReference type="Proteomes" id="UP000298234">
    <property type="component" value="Unassembled WGS sequence"/>
</dbReference>
<feature type="region of interest" description="Disordered" evidence="2">
    <location>
        <begin position="1"/>
        <end position="25"/>
    </location>
</feature>
<dbReference type="EMBL" id="SNSQ01000097">
    <property type="protein sequence ID" value="TEU32595.1"/>
    <property type="molecule type" value="Genomic_DNA"/>
</dbReference>
<organism evidence="3 4">
    <name type="scientific">Burkholderia cepacia</name>
    <name type="common">Pseudomonas cepacia</name>
    <dbReference type="NCBI Taxonomy" id="292"/>
    <lineage>
        <taxon>Bacteria</taxon>
        <taxon>Pseudomonadati</taxon>
        <taxon>Pseudomonadota</taxon>
        <taxon>Betaproteobacteria</taxon>
        <taxon>Burkholderiales</taxon>
        <taxon>Burkholderiaceae</taxon>
        <taxon>Burkholderia</taxon>
        <taxon>Burkholderia cepacia complex</taxon>
    </lineage>
</organism>
<feature type="compositionally biased region" description="Polar residues" evidence="2">
    <location>
        <begin position="401"/>
        <end position="413"/>
    </location>
</feature>
<evidence type="ECO:0000313" key="4">
    <source>
        <dbReference type="Proteomes" id="UP000298234"/>
    </source>
</evidence>
<accession>A0AAX2RB51</accession>
<feature type="region of interest" description="Disordered" evidence="2">
    <location>
        <begin position="251"/>
        <end position="296"/>
    </location>
</feature>
<sequence>MFESTVLRMSNQNRQQQLAEDEQRLRDRKSEIAIRQRNLRHWQDHAKLDPRGVKTAMDAELAAREQDKALDEQTRKLQRTFGLDANVKIDTPQMRAALESTLAEKEAELKERAQRVQDRAAVLAGLQQLAMLDANRTAELLNDFSDRPALNRQPEEVTALFKAAIDRKENGTGRSYPKSLDGWAESIADRTRELDAAERKLEASEKALRQQVEMAIEKAERQVVTPSEQTATIARAVEAARVVAEKVAQAVPAQGAAEQAGQAERTGPETGKAPVGLSRDASATGKDPVDLSPQALTPERIQETAKAYAAATGIDIAKATETLQGIREVQEAAAVRDAREKFFARGTARESTVVEGKAVGAVGQDAGNAMRGTVVAAADLFGKASAKDTKAIVEAGEAAQRATQKSEGQTQEAKTTKQRRAPQKKGAEQKAPAVEKDGKAADGSAKVQKMQRKSHQAMTPAERVARREEFFSNLNEQAGLTRDGKEIQQERGRSTGRAAKGDGYGIG</sequence>
<feature type="compositionally biased region" description="Low complexity" evidence="2">
    <location>
        <begin position="251"/>
        <end position="264"/>
    </location>
</feature>
<evidence type="ECO:0000313" key="3">
    <source>
        <dbReference type="EMBL" id="TEU32595.1"/>
    </source>
</evidence>
<feature type="compositionally biased region" description="Basic and acidic residues" evidence="2">
    <location>
        <begin position="482"/>
        <end position="493"/>
    </location>
</feature>
<keyword evidence="1" id="KW-0175">Coiled coil</keyword>
<name>A0AAX2RB51_BURCE</name>
<evidence type="ECO:0000256" key="2">
    <source>
        <dbReference type="SAM" id="MobiDB-lite"/>
    </source>
</evidence>
<proteinExistence type="predicted"/>
<feature type="compositionally biased region" description="Basic and acidic residues" evidence="2">
    <location>
        <begin position="425"/>
        <end position="440"/>
    </location>
</feature>
<protein>
    <submittedName>
        <fullName evidence="3">Uncharacterized protein</fullName>
    </submittedName>
</protein>
<dbReference type="RefSeq" id="WP_134257984.1">
    <property type="nucleotide sequence ID" value="NZ_SNSG01000079.1"/>
</dbReference>
<comment type="caution">
    <text evidence="3">The sequence shown here is derived from an EMBL/GenBank/DDBJ whole genome shotgun (WGS) entry which is preliminary data.</text>
</comment>